<sequence>MQKPFKAVAEVPLVQTSSGPRPLFFLTHAAQGSGISPRCDSSFEREAKRYQQRSSLGIKYGPESRGDLAFFQPNRRAIVTSTKPDNEKQFYSYVMRWKIKSDGVLSCYPICGTDIAADSGQFRQSLESHLTSFFVRSDSHTRVTSRASWSGQTVTRESPRELLGQVRQSLEGHLTNFLVRSDSHSRVTSRTSLSGQTVTRESPHELLGQVRQSLESHLTSFLVRSDSHSRVTSRASWSGHTVTRGSPRELLGQVRQSWRHNVINDRTLFDEAFYLLGSVARAPATGNDIRQMFALDLEHCYRNSEGTCVHQTVRILTKGRALRHTLRVVYIVTGGRCAQFNVRVVIKVRAILTVFFAQKAFSVSNRRVGRTVTIRSISQTGTSEGPERKRAMRLMSPLEAVARLWPVVLTLELTLQIGLWC</sequence>
<dbReference type="EMBL" id="JAWDGP010006599">
    <property type="protein sequence ID" value="KAK3738216.1"/>
    <property type="molecule type" value="Genomic_DNA"/>
</dbReference>
<keyword evidence="2" id="KW-1185">Reference proteome</keyword>
<dbReference type="AlphaFoldDB" id="A0AAE0YBH5"/>
<organism evidence="1 2">
    <name type="scientific">Elysia crispata</name>
    <name type="common">lettuce slug</name>
    <dbReference type="NCBI Taxonomy" id="231223"/>
    <lineage>
        <taxon>Eukaryota</taxon>
        <taxon>Metazoa</taxon>
        <taxon>Spiralia</taxon>
        <taxon>Lophotrochozoa</taxon>
        <taxon>Mollusca</taxon>
        <taxon>Gastropoda</taxon>
        <taxon>Heterobranchia</taxon>
        <taxon>Euthyneura</taxon>
        <taxon>Panpulmonata</taxon>
        <taxon>Sacoglossa</taxon>
        <taxon>Placobranchoidea</taxon>
        <taxon>Plakobranchidae</taxon>
        <taxon>Elysia</taxon>
    </lineage>
</organism>
<name>A0AAE0YBH5_9GAST</name>
<dbReference type="Proteomes" id="UP001283361">
    <property type="component" value="Unassembled WGS sequence"/>
</dbReference>
<proteinExistence type="predicted"/>
<comment type="caution">
    <text evidence="1">The sequence shown here is derived from an EMBL/GenBank/DDBJ whole genome shotgun (WGS) entry which is preliminary data.</text>
</comment>
<evidence type="ECO:0000313" key="1">
    <source>
        <dbReference type="EMBL" id="KAK3738216.1"/>
    </source>
</evidence>
<reference evidence="1" key="1">
    <citation type="journal article" date="2023" name="G3 (Bethesda)">
        <title>A reference genome for the long-term kleptoplast-retaining sea slug Elysia crispata morphotype clarki.</title>
        <authorList>
            <person name="Eastman K.E."/>
            <person name="Pendleton A.L."/>
            <person name="Shaikh M.A."/>
            <person name="Suttiyut T."/>
            <person name="Ogas R."/>
            <person name="Tomko P."/>
            <person name="Gavelis G."/>
            <person name="Widhalm J.R."/>
            <person name="Wisecaver J.H."/>
        </authorList>
    </citation>
    <scope>NUCLEOTIDE SEQUENCE</scope>
    <source>
        <strain evidence="1">ECLA1</strain>
    </source>
</reference>
<evidence type="ECO:0000313" key="2">
    <source>
        <dbReference type="Proteomes" id="UP001283361"/>
    </source>
</evidence>
<protein>
    <submittedName>
        <fullName evidence="1">Uncharacterized protein</fullName>
    </submittedName>
</protein>
<gene>
    <name evidence="1" type="ORF">RRG08_039627</name>
</gene>
<accession>A0AAE0YBH5</accession>